<evidence type="ECO:0000256" key="3">
    <source>
        <dbReference type="ARBA" id="ARBA00012865"/>
    </source>
</evidence>
<dbReference type="InterPro" id="IPR045155">
    <property type="entry name" value="Beta-lactam_cat"/>
</dbReference>
<feature type="domain" description="Beta-lactamase class A catalytic" evidence="5">
    <location>
        <begin position="57"/>
        <end position="169"/>
    </location>
</feature>
<dbReference type="Proteomes" id="UP000248584">
    <property type="component" value="Unassembled WGS sequence"/>
</dbReference>
<gene>
    <name evidence="6" type="ORF">LX97_02825</name>
</gene>
<keyword evidence="7" id="KW-1185">Reference proteome</keyword>
<evidence type="ECO:0000256" key="2">
    <source>
        <dbReference type="ARBA" id="ARBA00009009"/>
    </source>
</evidence>
<dbReference type="InterPro" id="IPR000871">
    <property type="entry name" value="Beta-lactam_class-A"/>
</dbReference>
<protein>
    <recommendedName>
        <fullName evidence="3">beta-lactamase</fullName>
        <ecNumber evidence="3">3.5.2.6</ecNumber>
    </recommendedName>
</protein>
<dbReference type="PANTHER" id="PTHR35333:SF3">
    <property type="entry name" value="BETA-LACTAMASE-TYPE TRANSPEPTIDASE FOLD CONTAINING PROTEIN"/>
    <property type="match status" value="1"/>
</dbReference>
<evidence type="ECO:0000256" key="1">
    <source>
        <dbReference type="ARBA" id="ARBA00001526"/>
    </source>
</evidence>
<comment type="similarity">
    <text evidence="2">Belongs to the class-A beta-lactamase family.</text>
</comment>
<comment type="caution">
    <text evidence="6">The sequence shown here is derived from an EMBL/GenBank/DDBJ whole genome shotgun (WGS) entry which is preliminary data.</text>
</comment>
<evidence type="ECO:0000313" key="7">
    <source>
        <dbReference type="Proteomes" id="UP000248584"/>
    </source>
</evidence>
<keyword evidence="4" id="KW-1133">Transmembrane helix</keyword>
<accession>A0ABX5PW92</accession>
<dbReference type="EC" id="3.5.2.6" evidence="3"/>
<sequence>MLKKIILGMVIILVIAVAGGGYAIYSFFPEDDYVARFALENPDKSAMLIVRNDTVLIQQNIDKQMPLASTVKLIIAIEFAEQASKGLLNPDEKIAKEELLNYYVPNTDGGAHINWADSDETLEYGDSIPLKHIAKGMIQYSSNANTEWLMERLGLENINKQLVKLDFKHHSPIYPIVSSLFISDIYFKNLSKQELINKLNDLSEEQYIQYALEIHEEMKNDSEFRKQPLDSNEDIQRVWSNRLPAASASDYFSLMKKLNSKTYFNEQTQTILDEIIETSMHYKSVKEFYQHLGSKGGSTLFIMAQALYAQDQKGNRTEMVYFFNNLEPQERKKMTMSMSDFERAVLRDPKMAQKVHEIYLDHK</sequence>
<dbReference type="PANTHER" id="PTHR35333">
    <property type="entry name" value="BETA-LACTAMASE"/>
    <property type="match status" value="1"/>
</dbReference>
<dbReference type="Pfam" id="PF13354">
    <property type="entry name" value="Beta-lactamase2"/>
    <property type="match status" value="1"/>
</dbReference>
<keyword evidence="4" id="KW-0812">Transmembrane</keyword>
<reference evidence="6 7" key="1">
    <citation type="submission" date="2018-06" db="EMBL/GenBank/DDBJ databases">
        <title>Genomic Encyclopedia of Archaeal and Bacterial Type Strains, Phase II (KMG-II): from individual species to whole genera.</title>
        <authorList>
            <person name="Goeker M."/>
        </authorList>
    </citation>
    <scope>NUCLEOTIDE SEQUENCE [LARGE SCALE GENOMIC DNA]</scope>
    <source>
        <strain evidence="6 7">DSM 17205</strain>
    </source>
</reference>
<keyword evidence="6" id="KW-0121">Carboxypeptidase</keyword>
<dbReference type="GO" id="GO:0004180">
    <property type="term" value="F:carboxypeptidase activity"/>
    <property type="evidence" value="ECO:0007669"/>
    <property type="project" value="UniProtKB-KW"/>
</dbReference>
<keyword evidence="6" id="KW-0378">Hydrolase</keyword>
<comment type="catalytic activity">
    <reaction evidence="1">
        <text>a beta-lactam + H2O = a substituted beta-amino acid</text>
        <dbReference type="Rhea" id="RHEA:20401"/>
        <dbReference type="ChEBI" id="CHEBI:15377"/>
        <dbReference type="ChEBI" id="CHEBI:35627"/>
        <dbReference type="ChEBI" id="CHEBI:140347"/>
        <dbReference type="EC" id="3.5.2.6"/>
    </reaction>
</comment>
<proteinExistence type="inferred from homology"/>
<dbReference type="RefSeq" id="WP_041567221.1">
    <property type="nucleotide sequence ID" value="NZ_QKZR01000005.1"/>
</dbReference>
<dbReference type="Gene3D" id="3.40.710.10">
    <property type="entry name" value="DD-peptidase/beta-lactamase superfamily"/>
    <property type="match status" value="1"/>
</dbReference>
<evidence type="ECO:0000313" key="6">
    <source>
        <dbReference type="EMBL" id="PZX38244.1"/>
    </source>
</evidence>
<keyword evidence="4" id="KW-0472">Membrane</keyword>
<dbReference type="SUPFAM" id="SSF56601">
    <property type="entry name" value="beta-lactamase/transpeptidase-like"/>
    <property type="match status" value="1"/>
</dbReference>
<evidence type="ECO:0000259" key="5">
    <source>
        <dbReference type="Pfam" id="PF13354"/>
    </source>
</evidence>
<name>A0ABX5PW92_9FLAO</name>
<dbReference type="InterPro" id="IPR012338">
    <property type="entry name" value="Beta-lactam/transpept-like"/>
</dbReference>
<feature type="transmembrane region" description="Helical" evidence="4">
    <location>
        <begin position="7"/>
        <end position="28"/>
    </location>
</feature>
<dbReference type="EMBL" id="QKZR01000005">
    <property type="protein sequence ID" value="PZX38244.1"/>
    <property type="molecule type" value="Genomic_DNA"/>
</dbReference>
<evidence type="ECO:0000256" key="4">
    <source>
        <dbReference type="SAM" id="Phobius"/>
    </source>
</evidence>
<keyword evidence="6" id="KW-0645">Protease</keyword>
<organism evidence="6 7">
    <name type="scientific">Nonlabens dokdonensis</name>
    <dbReference type="NCBI Taxonomy" id="328515"/>
    <lineage>
        <taxon>Bacteria</taxon>
        <taxon>Pseudomonadati</taxon>
        <taxon>Bacteroidota</taxon>
        <taxon>Flavobacteriia</taxon>
        <taxon>Flavobacteriales</taxon>
        <taxon>Flavobacteriaceae</taxon>
        <taxon>Nonlabens</taxon>
    </lineage>
</organism>